<dbReference type="Proteomes" id="UP001595776">
    <property type="component" value="Unassembled WGS sequence"/>
</dbReference>
<keyword evidence="2" id="KW-0067">ATP-binding</keyword>
<dbReference type="SUPFAM" id="SSF52540">
    <property type="entry name" value="P-loop containing nucleoside triphosphate hydrolases"/>
    <property type="match status" value="1"/>
</dbReference>
<protein>
    <submittedName>
        <fullName evidence="2">ATP-binding protein</fullName>
    </submittedName>
</protein>
<comment type="caution">
    <text evidence="2">The sequence shown here is derived from an EMBL/GenBank/DDBJ whole genome shotgun (WGS) entry which is preliminary data.</text>
</comment>
<accession>A0ABV8UFE7</accession>
<reference evidence="3" key="1">
    <citation type="journal article" date="2019" name="Int. J. Syst. Evol. Microbiol.">
        <title>The Global Catalogue of Microorganisms (GCM) 10K type strain sequencing project: providing services to taxonomists for standard genome sequencing and annotation.</title>
        <authorList>
            <consortium name="The Broad Institute Genomics Platform"/>
            <consortium name="The Broad Institute Genome Sequencing Center for Infectious Disease"/>
            <person name="Wu L."/>
            <person name="Ma J."/>
        </authorList>
    </citation>
    <scope>NUCLEOTIDE SEQUENCE [LARGE SCALE GENOMIC DNA]</scope>
    <source>
        <strain evidence="3">CGMCC 1.15304</strain>
    </source>
</reference>
<evidence type="ECO:0000313" key="3">
    <source>
        <dbReference type="Proteomes" id="UP001595776"/>
    </source>
</evidence>
<sequence length="395" mass="43495">MKLKAVILENFRGYRECTPIPLADMTAFIGRNDAGKSTILEALDIFFEGSTKIDQGDANTRGDAGNVKISVVFSSLPDELILDAGAQTTLANEFLLNSEGDLEITKTYDCRKKTVPCRIVATALHPTAKEVSGLLQKTNTDLKKIVKAAGLEGQCQLNNNPSMRQALYEAADDLALGETEVPLKDGGAKDVWESLKKRFPVYALFKSDRASSDQDPEVQNPMKLAIQSALAGLTGQLNDIADQVQAVAEATANRTIDELKKSYPDLELASVLKPVFRDPKWDSVFKLDLESDDQVPLNKRGSGIRRLILLSFFQAEAKRKKEEKARDAASRVPIVYAIEEPETSQHPDSQHRIIEAFKEISRNGDQILLTTHVPGLAGLIDTESLRFIVSRAEQN</sequence>
<organism evidence="2 3">
    <name type="scientific">Kordiimonas lipolytica</name>
    <dbReference type="NCBI Taxonomy" id="1662421"/>
    <lineage>
        <taxon>Bacteria</taxon>
        <taxon>Pseudomonadati</taxon>
        <taxon>Pseudomonadota</taxon>
        <taxon>Alphaproteobacteria</taxon>
        <taxon>Kordiimonadales</taxon>
        <taxon>Kordiimonadaceae</taxon>
        <taxon>Kordiimonas</taxon>
    </lineage>
</organism>
<keyword evidence="3" id="KW-1185">Reference proteome</keyword>
<dbReference type="Gene3D" id="3.40.50.300">
    <property type="entry name" value="P-loop containing nucleotide triphosphate hydrolases"/>
    <property type="match status" value="1"/>
</dbReference>
<dbReference type="Pfam" id="PF13175">
    <property type="entry name" value="AAA_15"/>
    <property type="match status" value="1"/>
</dbReference>
<keyword evidence="2" id="KW-0547">Nucleotide-binding</keyword>
<proteinExistence type="predicted"/>
<dbReference type="EMBL" id="JBHSCR010000023">
    <property type="protein sequence ID" value="MFC4349503.1"/>
    <property type="molecule type" value="Genomic_DNA"/>
</dbReference>
<feature type="domain" description="Endonuclease GajA/Old nuclease/RecF-like AAA" evidence="1">
    <location>
        <begin position="1"/>
        <end position="376"/>
    </location>
</feature>
<dbReference type="InterPro" id="IPR041685">
    <property type="entry name" value="AAA_GajA/Old/RecF-like"/>
</dbReference>
<dbReference type="PANTHER" id="PTHR43581:SF4">
    <property type="entry name" value="ATP_GTP PHOSPHATASE"/>
    <property type="match status" value="1"/>
</dbReference>
<evidence type="ECO:0000259" key="1">
    <source>
        <dbReference type="Pfam" id="PF13175"/>
    </source>
</evidence>
<evidence type="ECO:0000313" key="2">
    <source>
        <dbReference type="EMBL" id="MFC4349503.1"/>
    </source>
</evidence>
<dbReference type="RefSeq" id="WP_068144105.1">
    <property type="nucleotide sequence ID" value="NZ_JBHSCR010000023.1"/>
</dbReference>
<gene>
    <name evidence="2" type="ORF">ACFO5Q_16740</name>
</gene>
<dbReference type="InterPro" id="IPR051396">
    <property type="entry name" value="Bact_Antivir_Def_Nuclease"/>
</dbReference>
<dbReference type="InterPro" id="IPR027417">
    <property type="entry name" value="P-loop_NTPase"/>
</dbReference>
<dbReference type="PANTHER" id="PTHR43581">
    <property type="entry name" value="ATP/GTP PHOSPHATASE"/>
    <property type="match status" value="1"/>
</dbReference>
<dbReference type="GO" id="GO:0005524">
    <property type="term" value="F:ATP binding"/>
    <property type="evidence" value="ECO:0007669"/>
    <property type="project" value="UniProtKB-KW"/>
</dbReference>
<name>A0ABV8UFE7_9PROT</name>